<dbReference type="EC" id="1.2.1.3" evidence="3"/>
<dbReference type="OrthoDB" id="310895at2759"/>
<proteinExistence type="inferred from homology"/>
<gene>
    <name evidence="8" type="ORF">PENARI_c015G00306</name>
</gene>
<name>A0A1F5LC68_PENAI</name>
<reference evidence="8 9" key="1">
    <citation type="journal article" date="2016" name="Sci. Rep.">
        <title>Penicillium arizonense, a new, genome sequenced fungal species, reveals a high chemical diversity in secreted metabolites.</title>
        <authorList>
            <person name="Grijseels S."/>
            <person name="Nielsen J.C."/>
            <person name="Randelovic M."/>
            <person name="Nielsen J."/>
            <person name="Nielsen K.F."/>
            <person name="Workman M."/>
            <person name="Frisvad J.C."/>
        </authorList>
    </citation>
    <scope>NUCLEOTIDE SEQUENCE [LARGE SCALE GENOMIC DNA]</scope>
    <source>
        <strain evidence="8 9">CBS 141311</strain>
    </source>
</reference>
<evidence type="ECO:0000256" key="2">
    <source>
        <dbReference type="ARBA" id="ARBA00023002"/>
    </source>
</evidence>
<dbReference type="FunFam" id="3.40.309.10:FF:000009">
    <property type="entry name" value="Aldehyde dehydrogenase A"/>
    <property type="match status" value="1"/>
</dbReference>
<comment type="caution">
    <text evidence="8">The sequence shown here is derived from an EMBL/GenBank/DDBJ whole genome shotgun (WGS) entry which is preliminary data.</text>
</comment>
<comment type="catalytic activity">
    <reaction evidence="4">
        <text>an aldehyde + NAD(+) + H2O = a carboxylate + NADH + 2 H(+)</text>
        <dbReference type="Rhea" id="RHEA:16185"/>
        <dbReference type="ChEBI" id="CHEBI:15377"/>
        <dbReference type="ChEBI" id="CHEBI:15378"/>
        <dbReference type="ChEBI" id="CHEBI:17478"/>
        <dbReference type="ChEBI" id="CHEBI:29067"/>
        <dbReference type="ChEBI" id="CHEBI:57540"/>
        <dbReference type="ChEBI" id="CHEBI:57945"/>
        <dbReference type="EC" id="1.2.1.3"/>
    </reaction>
</comment>
<dbReference type="InterPro" id="IPR044086">
    <property type="entry name" value="LUC3-like"/>
</dbReference>
<evidence type="ECO:0000313" key="9">
    <source>
        <dbReference type="Proteomes" id="UP000177622"/>
    </source>
</evidence>
<dbReference type="GO" id="GO:0004029">
    <property type="term" value="F:aldehyde dehydrogenase (NAD+) activity"/>
    <property type="evidence" value="ECO:0007669"/>
    <property type="project" value="UniProtKB-EC"/>
</dbReference>
<dbReference type="InterPro" id="IPR015590">
    <property type="entry name" value="Aldehyde_DH_dom"/>
</dbReference>
<dbReference type="PROSITE" id="PS00687">
    <property type="entry name" value="ALDEHYDE_DEHYDR_GLU"/>
    <property type="match status" value="1"/>
</dbReference>
<dbReference type="Pfam" id="PF00171">
    <property type="entry name" value="Aldedh"/>
    <property type="match status" value="1"/>
</dbReference>
<keyword evidence="2 6" id="KW-0560">Oxidoreductase</keyword>
<dbReference type="RefSeq" id="XP_022486270.1">
    <property type="nucleotide sequence ID" value="XM_022633661.1"/>
</dbReference>
<dbReference type="AlphaFoldDB" id="A0A1F5LC68"/>
<evidence type="ECO:0000256" key="5">
    <source>
        <dbReference type="PROSITE-ProRule" id="PRU10007"/>
    </source>
</evidence>
<dbReference type="EMBL" id="LXJU01000015">
    <property type="protein sequence ID" value="OGE50824.1"/>
    <property type="molecule type" value="Genomic_DNA"/>
</dbReference>
<dbReference type="FunFam" id="3.40.605.10:FF:000007">
    <property type="entry name" value="NAD/NADP-dependent betaine aldehyde dehydrogenase"/>
    <property type="match status" value="1"/>
</dbReference>
<dbReference type="STRING" id="1835702.A0A1F5LC68"/>
<evidence type="ECO:0000256" key="4">
    <source>
        <dbReference type="ARBA" id="ARBA00049194"/>
    </source>
</evidence>
<evidence type="ECO:0000259" key="7">
    <source>
        <dbReference type="Pfam" id="PF00171"/>
    </source>
</evidence>
<accession>A0A1F5LC68</accession>
<dbReference type="InterPro" id="IPR016163">
    <property type="entry name" value="Ald_DH_C"/>
</dbReference>
<dbReference type="InterPro" id="IPR016160">
    <property type="entry name" value="Ald_DH_CS_CYS"/>
</dbReference>
<dbReference type="PANTHER" id="PTHR11699">
    <property type="entry name" value="ALDEHYDE DEHYDROGENASE-RELATED"/>
    <property type="match status" value="1"/>
</dbReference>
<feature type="domain" description="Aldehyde dehydrogenase" evidence="7">
    <location>
        <begin position="24"/>
        <end position="471"/>
    </location>
</feature>
<dbReference type="CDD" id="cd07106">
    <property type="entry name" value="ALDH_AldA-AAD23400"/>
    <property type="match status" value="1"/>
</dbReference>
<keyword evidence="9" id="KW-1185">Reference proteome</keyword>
<dbReference type="Gene3D" id="3.40.605.10">
    <property type="entry name" value="Aldehyde Dehydrogenase, Chain A, domain 1"/>
    <property type="match status" value="1"/>
</dbReference>
<dbReference type="InterPro" id="IPR016162">
    <property type="entry name" value="Ald_DH_N"/>
</dbReference>
<feature type="active site" evidence="5">
    <location>
        <position position="247"/>
    </location>
</feature>
<evidence type="ECO:0000256" key="3">
    <source>
        <dbReference type="ARBA" id="ARBA00024226"/>
    </source>
</evidence>
<dbReference type="PROSITE" id="PS00070">
    <property type="entry name" value="ALDEHYDE_DEHYDR_CYS"/>
    <property type="match status" value="1"/>
</dbReference>
<dbReference type="SUPFAM" id="SSF53720">
    <property type="entry name" value="ALDH-like"/>
    <property type="match status" value="1"/>
</dbReference>
<dbReference type="InterPro" id="IPR016161">
    <property type="entry name" value="Ald_DH/histidinol_DH"/>
</dbReference>
<sequence>MAACGFNFETFFNIVNGGRRVSDKTTFSIDPSTECRLWEVPVATPHDVEDAVKFANDAFKNWSTTPFEQRVSKISQWKQLYEQHVEDFTKLLMAECGKPRFIAAGEANEVLALFDHNLQLRIPEERIEDDTRIAITRHVPVGVVAAICPWNFPLVLSVGKILPALLTGCSIIVKPSPFTPYSALKMVELAQNIFPPGVVQVIGGDDSIGPALVDHPNVNKISFTGSSTTGKRIMASAAGTLKRVTLELGGNDPAIIYPDVDIEKTAPEVAQGCFVFSGQVCVATKRVYVHESIYEPFLKAMVNATSRIEVGKADSPSTTMGPMQNKMQYEKVQDLVADSTTQGYKFALAPRPITFGKGYYLSPSIVDNPPATARIVVEEQFGPIVPVLKWSDEADVIAQANGTTSGLGASVWSADISRAERVGRQMQAGSVFVNSWAKTTPRAMLSGHKESGIGGEWGSLGFLEYCNTQVVHVFK</sequence>
<dbReference type="InterPro" id="IPR029510">
    <property type="entry name" value="Ald_DH_CS_GLU"/>
</dbReference>
<dbReference type="GeneID" id="34578395"/>
<dbReference type="Proteomes" id="UP000177622">
    <property type="component" value="Unassembled WGS sequence"/>
</dbReference>
<dbReference type="Gene3D" id="3.40.309.10">
    <property type="entry name" value="Aldehyde Dehydrogenase, Chain A, domain 2"/>
    <property type="match status" value="1"/>
</dbReference>
<evidence type="ECO:0000313" key="8">
    <source>
        <dbReference type="EMBL" id="OGE50824.1"/>
    </source>
</evidence>
<evidence type="ECO:0000256" key="6">
    <source>
        <dbReference type="RuleBase" id="RU003345"/>
    </source>
</evidence>
<evidence type="ECO:0000256" key="1">
    <source>
        <dbReference type="ARBA" id="ARBA00009986"/>
    </source>
</evidence>
<organism evidence="8 9">
    <name type="scientific">Penicillium arizonense</name>
    <dbReference type="NCBI Taxonomy" id="1835702"/>
    <lineage>
        <taxon>Eukaryota</taxon>
        <taxon>Fungi</taxon>
        <taxon>Dikarya</taxon>
        <taxon>Ascomycota</taxon>
        <taxon>Pezizomycotina</taxon>
        <taxon>Eurotiomycetes</taxon>
        <taxon>Eurotiomycetidae</taxon>
        <taxon>Eurotiales</taxon>
        <taxon>Aspergillaceae</taxon>
        <taxon>Penicillium</taxon>
    </lineage>
</organism>
<comment type="similarity">
    <text evidence="1 6">Belongs to the aldehyde dehydrogenase family.</text>
</comment>
<protein>
    <recommendedName>
        <fullName evidence="3">aldehyde dehydrogenase (NAD(+))</fullName>
        <ecNumber evidence="3">1.2.1.3</ecNumber>
    </recommendedName>
</protein>